<dbReference type="PANTHER" id="PTHR34216">
    <property type="match status" value="1"/>
</dbReference>
<comment type="subcellular location">
    <subcellularLocation>
        <location evidence="1">Secreted</location>
    </subcellularLocation>
</comment>
<proteinExistence type="predicted"/>
<dbReference type="GO" id="GO:0005576">
    <property type="term" value="C:extracellular region"/>
    <property type="evidence" value="ECO:0007669"/>
    <property type="project" value="UniProtKB-SubCell"/>
</dbReference>
<dbReference type="InterPro" id="IPR002509">
    <property type="entry name" value="NODB_dom"/>
</dbReference>
<evidence type="ECO:0000256" key="1">
    <source>
        <dbReference type="ARBA" id="ARBA00004613"/>
    </source>
</evidence>
<dbReference type="SUPFAM" id="SSF88713">
    <property type="entry name" value="Glycoside hydrolase/deacetylase"/>
    <property type="match status" value="1"/>
</dbReference>
<dbReference type="GO" id="GO:0005975">
    <property type="term" value="P:carbohydrate metabolic process"/>
    <property type="evidence" value="ECO:0007669"/>
    <property type="project" value="InterPro"/>
</dbReference>
<dbReference type="EMBL" id="CP035108">
    <property type="protein sequence ID" value="QAR33570.1"/>
    <property type="molecule type" value="Genomic_DNA"/>
</dbReference>
<reference evidence="4 5" key="1">
    <citation type="submission" date="2019-01" db="EMBL/GenBank/DDBJ databases">
        <title>Geovibrio thiophilus DSM 11263, complete genome.</title>
        <authorList>
            <person name="Spring S."/>
            <person name="Bunk B."/>
            <person name="Sproer C."/>
        </authorList>
    </citation>
    <scope>NUCLEOTIDE SEQUENCE [LARGE SCALE GENOMIC DNA]</scope>
    <source>
        <strain evidence="4 5">DSM 11263</strain>
    </source>
</reference>
<sequence>MLSAFKSVPVISYTSISDKSDITKEDFRKHMRTLAQGGYTPISADRLHEFMQGDGEVPGKPVVITFDCCLFDNWINAMPVLDEFGFKAVFFCITGFLHDTPKRTQKADSELLGRDQAFEQALCDKNFSGFMSRQEVYETVHSFGHEVYSASATYPMIFKSSAPKGTYPDKKHWCFHSICRRLKEGDKVYDVGSALAYNGYVVKDDKPVLRGMDERAKQCRFEMEESKKELEYLLARPCGFFSWPCGQYDRLSVSILEETGYKGAFTFDRGANARNTDVRYIKRIRVKGKRPLLWLRKRLGIYSNSIMANLFGRKFRLKI</sequence>
<dbReference type="Proteomes" id="UP000287502">
    <property type="component" value="Chromosome"/>
</dbReference>
<feature type="domain" description="NodB homology" evidence="3">
    <location>
        <begin position="55"/>
        <end position="263"/>
    </location>
</feature>
<dbReference type="OrthoDB" id="9814639at2"/>
<accession>A0A410JZG3</accession>
<evidence type="ECO:0000313" key="4">
    <source>
        <dbReference type="EMBL" id="QAR33570.1"/>
    </source>
</evidence>
<keyword evidence="5" id="KW-1185">Reference proteome</keyword>
<name>A0A410JZG3_9BACT</name>
<protein>
    <recommendedName>
        <fullName evidence="3">NodB homology domain-containing protein</fullName>
    </recommendedName>
</protein>
<dbReference type="AlphaFoldDB" id="A0A410JZG3"/>
<gene>
    <name evidence="4" type="ORF">EP073_09200</name>
</gene>
<evidence type="ECO:0000256" key="2">
    <source>
        <dbReference type="ARBA" id="ARBA00022729"/>
    </source>
</evidence>
<dbReference type="Pfam" id="PF01522">
    <property type="entry name" value="Polysacc_deac_1"/>
    <property type="match status" value="1"/>
</dbReference>
<evidence type="ECO:0000313" key="5">
    <source>
        <dbReference type="Proteomes" id="UP000287502"/>
    </source>
</evidence>
<evidence type="ECO:0000259" key="3">
    <source>
        <dbReference type="Pfam" id="PF01522"/>
    </source>
</evidence>
<dbReference type="KEGG" id="gtl:EP073_09200"/>
<dbReference type="Gene3D" id="3.20.20.370">
    <property type="entry name" value="Glycoside hydrolase/deacetylase"/>
    <property type="match status" value="1"/>
</dbReference>
<dbReference type="InterPro" id="IPR051398">
    <property type="entry name" value="Polysacch_Deacetylase"/>
</dbReference>
<organism evidence="4 5">
    <name type="scientific">Geovibrio thiophilus</name>
    <dbReference type="NCBI Taxonomy" id="139438"/>
    <lineage>
        <taxon>Bacteria</taxon>
        <taxon>Pseudomonadati</taxon>
        <taxon>Deferribacterota</taxon>
        <taxon>Deferribacteres</taxon>
        <taxon>Deferribacterales</taxon>
        <taxon>Geovibrionaceae</taxon>
        <taxon>Geovibrio</taxon>
    </lineage>
</organism>
<dbReference type="GO" id="GO:0016810">
    <property type="term" value="F:hydrolase activity, acting on carbon-nitrogen (but not peptide) bonds"/>
    <property type="evidence" value="ECO:0007669"/>
    <property type="project" value="InterPro"/>
</dbReference>
<dbReference type="PANTHER" id="PTHR34216:SF3">
    <property type="entry name" value="POLY-BETA-1,6-N-ACETYL-D-GLUCOSAMINE N-DEACETYLASE"/>
    <property type="match status" value="1"/>
</dbReference>
<dbReference type="InterPro" id="IPR011330">
    <property type="entry name" value="Glyco_hydro/deAcase_b/a-brl"/>
</dbReference>
<keyword evidence="2" id="KW-0732">Signal</keyword>